<dbReference type="AlphaFoldDB" id="A0A2T5LMV2"/>
<feature type="signal peptide" evidence="2">
    <location>
        <begin position="1"/>
        <end position="18"/>
    </location>
</feature>
<evidence type="ECO:0000313" key="4">
    <source>
        <dbReference type="Proteomes" id="UP000244073"/>
    </source>
</evidence>
<evidence type="ECO:0000256" key="2">
    <source>
        <dbReference type="SAM" id="SignalP"/>
    </source>
</evidence>
<evidence type="ECO:0000313" key="3">
    <source>
        <dbReference type="EMBL" id="PTU17609.1"/>
    </source>
</evidence>
<accession>A0A2T5LMV2</accession>
<name>A0A2T5LMV2_9EURO</name>
<dbReference type="VEuPathDB" id="FungiDB:P175DRAFT_0526634"/>
<dbReference type="GeneID" id="63816362"/>
<dbReference type="OrthoDB" id="4506991at2759"/>
<evidence type="ECO:0008006" key="5">
    <source>
        <dbReference type="Google" id="ProtNLM"/>
    </source>
</evidence>
<dbReference type="EMBL" id="MSFN02000010">
    <property type="protein sequence ID" value="PTU17609.1"/>
    <property type="molecule type" value="Genomic_DNA"/>
</dbReference>
<protein>
    <recommendedName>
        <fullName evidence="5">Extracellular membrane protein CFEM domain-containing protein</fullName>
    </recommendedName>
</protein>
<comment type="caution">
    <text evidence="3">The sequence shown here is derived from an EMBL/GenBank/DDBJ whole genome shotgun (WGS) entry which is preliminary data.</text>
</comment>
<feature type="region of interest" description="Disordered" evidence="1">
    <location>
        <begin position="90"/>
        <end position="157"/>
    </location>
</feature>
<proteinExistence type="predicted"/>
<reference evidence="3 4" key="1">
    <citation type="journal article" date="2018" name="Proc. Natl. Acad. Sci. U.S.A.">
        <title>Linking secondary metabolites to gene clusters through genome sequencing of six diverse Aspergillus species.</title>
        <authorList>
            <person name="Kaerboelling I."/>
            <person name="Vesth T.C."/>
            <person name="Frisvad J.C."/>
            <person name="Nybo J.L."/>
            <person name="Theobald S."/>
            <person name="Kuo A."/>
            <person name="Bowyer P."/>
            <person name="Matsuda Y."/>
            <person name="Mondo S."/>
            <person name="Lyhne E.K."/>
            <person name="Kogle M.E."/>
            <person name="Clum A."/>
            <person name="Lipzen A."/>
            <person name="Salamov A."/>
            <person name="Ngan C.Y."/>
            <person name="Daum C."/>
            <person name="Chiniquy J."/>
            <person name="Barry K."/>
            <person name="LaButti K."/>
            <person name="Haridas S."/>
            <person name="Simmons B.A."/>
            <person name="Magnuson J.K."/>
            <person name="Mortensen U.H."/>
            <person name="Larsen T.O."/>
            <person name="Grigoriev I.V."/>
            <person name="Baker S.E."/>
            <person name="Andersen M.R."/>
        </authorList>
    </citation>
    <scope>NUCLEOTIDE SEQUENCE [LARGE SCALE GENOMIC DNA]</scope>
    <source>
        <strain evidence="3 4">IBT 24754</strain>
    </source>
</reference>
<sequence length="332" mass="34421">MHLPSTLAAFNLVGLALAAQDNGLGYMQCATAVVEDLSFPECSSSYKLDCFCAASAGKDIGEMKLSPSAEEVCSKNGVAPKDIPKYLCDDANVPVSPRRGSTPMVRLGSEADENDQDHESDREMQQTHKRATKPDSDSTSSEEEEEEEKTNRLLIPQAAPNAAPVFAHATEKVLYQVPSTTADCACESERAMPTDPVSDADADAESVPAKMGSSMAGASPTVTGTTEGETQTRTRIETETVARTADAENTNTAHAAMAPLPSGAVPSVSSKIVVVSSTVRAAATPTGADAARKHGPNQSQGEKFTGAAVGIEVVLSRVVVGVLGVVAGLGVL</sequence>
<feature type="compositionally biased region" description="Basic and acidic residues" evidence="1">
    <location>
        <begin position="117"/>
        <end position="136"/>
    </location>
</feature>
<keyword evidence="2" id="KW-0732">Signal</keyword>
<gene>
    <name evidence="3" type="ORF">P175DRAFT_0526634</name>
</gene>
<feature type="chain" id="PRO_5015654400" description="Extracellular membrane protein CFEM domain-containing protein" evidence="2">
    <location>
        <begin position="19"/>
        <end position="332"/>
    </location>
</feature>
<dbReference type="RefSeq" id="XP_040749001.1">
    <property type="nucleotide sequence ID" value="XM_040899480.1"/>
</dbReference>
<evidence type="ECO:0000256" key="1">
    <source>
        <dbReference type="SAM" id="MobiDB-lite"/>
    </source>
</evidence>
<feature type="region of interest" description="Disordered" evidence="1">
    <location>
        <begin position="191"/>
        <end position="233"/>
    </location>
</feature>
<organism evidence="3 4">
    <name type="scientific">Aspergillus ochraceoroseus IBT 24754</name>
    <dbReference type="NCBI Taxonomy" id="1392256"/>
    <lineage>
        <taxon>Eukaryota</taxon>
        <taxon>Fungi</taxon>
        <taxon>Dikarya</taxon>
        <taxon>Ascomycota</taxon>
        <taxon>Pezizomycotina</taxon>
        <taxon>Eurotiomycetes</taxon>
        <taxon>Eurotiomycetidae</taxon>
        <taxon>Eurotiales</taxon>
        <taxon>Aspergillaceae</taxon>
        <taxon>Aspergillus</taxon>
        <taxon>Aspergillus subgen. Nidulantes</taxon>
    </lineage>
</organism>
<dbReference type="Proteomes" id="UP000244073">
    <property type="component" value="Unassembled WGS sequence"/>
</dbReference>